<dbReference type="InterPro" id="IPR002397">
    <property type="entry name" value="Cyt_P450_B"/>
</dbReference>
<accession>A0ABW6NJL2</accession>
<reference evidence="8 9" key="1">
    <citation type="submission" date="2024-10" db="EMBL/GenBank/DDBJ databases">
        <title>The Natural Products Discovery Center: Release of the First 8490 Sequenced Strains for Exploring Actinobacteria Biosynthetic Diversity.</title>
        <authorList>
            <person name="Kalkreuter E."/>
            <person name="Kautsar S.A."/>
            <person name="Yang D."/>
            <person name="Bader C.D."/>
            <person name="Teijaro C.N."/>
            <person name="Fluegel L."/>
            <person name="Davis C.M."/>
            <person name="Simpson J.R."/>
            <person name="Lauterbach L."/>
            <person name="Steele A.D."/>
            <person name="Gui C."/>
            <person name="Meng S."/>
            <person name="Li G."/>
            <person name="Viehrig K."/>
            <person name="Ye F."/>
            <person name="Su P."/>
            <person name="Kiefer A.F."/>
            <person name="Nichols A."/>
            <person name="Cepeda A.J."/>
            <person name="Yan W."/>
            <person name="Fan B."/>
            <person name="Jiang Y."/>
            <person name="Adhikari A."/>
            <person name="Zheng C.-J."/>
            <person name="Schuster L."/>
            <person name="Cowan T.M."/>
            <person name="Smanski M.J."/>
            <person name="Chevrette M.G."/>
            <person name="De Carvalho L.P.S."/>
            <person name="Shen B."/>
        </authorList>
    </citation>
    <scope>NUCLEOTIDE SEQUENCE [LARGE SCALE GENOMIC DNA]</scope>
    <source>
        <strain evidence="8 9">NPDC004550</strain>
    </source>
</reference>
<comment type="caution">
    <text evidence="8">The sequence shown here is derived from an EMBL/GenBank/DDBJ whole genome shotgun (WGS) entry which is preliminary data.</text>
</comment>
<dbReference type="Pfam" id="PF00067">
    <property type="entry name" value="p450"/>
    <property type="match status" value="1"/>
</dbReference>
<dbReference type="Proteomes" id="UP001601521">
    <property type="component" value="Unassembled WGS sequence"/>
</dbReference>
<protein>
    <submittedName>
        <fullName evidence="8">Cytochrome P450</fullName>
    </submittedName>
</protein>
<keyword evidence="9" id="KW-1185">Reference proteome</keyword>
<dbReference type="RefSeq" id="WP_387251770.1">
    <property type="nucleotide sequence ID" value="NZ_JBIALX010000006.1"/>
</dbReference>
<organism evidence="8 9">
    <name type="scientific">Nocardia africana</name>
    <dbReference type="NCBI Taxonomy" id="134964"/>
    <lineage>
        <taxon>Bacteria</taxon>
        <taxon>Bacillati</taxon>
        <taxon>Actinomycetota</taxon>
        <taxon>Actinomycetes</taxon>
        <taxon>Mycobacteriales</taxon>
        <taxon>Nocardiaceae</taxon>
        <taxon>Nocardia</taxon>
    </lineage>
</organism>
<keyword evidence="3 7" id="KW-0479">Metal-binding</keyword>
<evidence type="ECO:0000256" key="7">
    <source>
        <dbReference type="RuleBase" id="RU000461"/>
    </source>
</evidence>
<gene>
    <name evidence="8" type="ORF">ACFYTH_16135</name>
</gene>
<evidence type="ECO:0000256" key="4">
    <source>
        <dbReference type="ARBA" id="ARBA00023002"/>
    </source>
</evidence>
<dbReference type="PROSITE" id="PS00086">
    <property type="entry name" value="CYTOCHROME_P450"/>
    <property type="match status" value="1"/>
</dbReference>
<dbReference type="PANTHER" id="PTHR46696">
    <property type="entry name" value="P450, PUTATIVE (EUROFUNG)-RELATED"/>
    <property type="match status" value="1"/>
</dbReference>
<dbReference type="InterPro" id="IPR017972">
    <property type="entry name" value="Cyt_P450_CS"/>
</dbReference>
<evidence type="ECO:0000256" key="3">
    <source>
        <dbReference type="ARBA" id="ARBA00022723"/>
    </source>
</evidence>
<comment type="similarity">
    <text evidence="1 7">Belongs to the cytochrome P450 family.</text>
</comment>
<dbReference type="CDD" id="cd11029">
    <property type="entry name" value="CYP107-like"/>
    <property type="match status" value="1"/>
</dbReference>
<evidence type="ECO:0000256" key="2">
    <source>
        <dbReference type="ARBA" id="ARBA00022617"/>
    </source>
</evidence>
<evidence type="ECO:0000313" key="8">
    <source>
        <dbReference type="EMBL" id="MFF0454892.1"/>
    </source>
</evidence>
<evidence type="ECO:0000256" key="6">
    <source>
        <dbReference type="ARBA" id="ARBA00023033"/>
    </source>
</evidence>
<keyword evidence="2 7" id="KW-0349">Heme</keyword>
<evidence type="ECO:0000256" key="5">
    <source>
        <dbReference type="ARBA" id="ARBA00023004"/>
    </source>
</evidence>
<keyword evidence="5 7" id="KW-0408">Iron</keyword>
<evidence type="ECO:0000256" key="1">
    <source>
        <dbReference type="ARBA" id="ARBA00010617"/>
    </source>
</evidence>
<dbReference type="PANTHER" id="PTHR46696:SF1">
    <property type="entry name" value="CYTOCHROME P450 YJIB-RELATED"/>
    <property type="match status" value="1"/>
</dbReference>
<sequence length="431" mass="47290">MTDTQPLVLDPSAADIQGELARIRARGPVAEVVLPGGVPAWSVTDATVLRHLLTDPRVSKDAHQHWPRFIDGEIGPDWVMFPWVAARNMLTTYGEQHQRLRKLVAPAFTHKRTQALRPRIEAFVTELLDALSAVADGEIVDLRASFATALPIRVIGELMGVPAGMDEQLRIHADGILDTSLHPAEVGAHFGALFVLMEELLRHKRENPGDDLTTVLMNAHDDADGSRLDEQELRDTLLLIITAGHETTANLVDHSIIGLLTHAQQRKAALAEQIPWSEVVEEGLRWNAPLAHMPMRFAVEDIDIAGDSSFPDVRINRGDVIIASLGGAGRDRKLHGDNADAFDAGRRSKEHLAFGYGVHHCLGAPLARLEATIALPALFTRFPDLELAVEPGELRSIPSIVTNGHREIPVHRTAGRSRAEQFANWRKPAGQ</sequence>
<dbReference type="PRINTS" id="PR00359">
    <property type="entry name" value="BP450"/>
</dbReference>
<name>A0ABW6NJL2_9NOCA</name>
<dbReference type="EMBL" id="JBIALX010000006">
    <property type="protein sequence ID" value="MFF0454892.1"/>
    <property type="molecule type" value="Genomic_DNA"/>
</dbReference>
<dbReference type="InterPro" id="IPR001128">
    <property type="entry name" value="Cyt_P450"/>
</dbReference>
<dbReference type="SUPFAM" id="SSF48264">
    <property type="entry name" value="Cytochrome P450"/>
    <property type="match status" value="1"/>
</dbReference>
<proteinExistence type="inferred from homology"/>
<keyword evidence="6 7" id="KW-0503">Monooxygenase</keyword>
<evidence type="ECO:0000313" key="9">
    <source>
        <dbReference type="Proteomes" id="UP001601521"/>
    </source>
</evidence>
<keyword evidence="4 7" id="KW-0560">Oxidoreductase</keyword>
<dbReference type="Gene3D" id="1.10.630.10">
    <property type="entry name" value="Cytochrome P450"/>
    <property type="match status" value="1"/>
</dbReference>
<dbReference type="InterPro" id="IPR036396">
    <property type="entry name" value="Cyt_P450_sf"/>
</dbReference>